<dbReference type="EMBL" id="NUBY01000056">
    <property type="protein sequence ID" value="PEQ06315.1"/>
    <property type="molecule type" value="Genomic_DNA"/>
</dbReference>
<keyword evidence="1" id="KW-0812">Transmembrane</keyword>
<reference evidence="2 3" key="1">
    <citation type="submission" date="2017-09" db="EMBL/GenBank/DDBJ databases">
        <title>Large-scale bioinformatics analysis of Bacillus genomes uncovers conserved roles of natural products in bacterial physiology.</title>
        <authorList>
            <consortium name="Agbiome Team Llc"/>
            <person name="Bleich R.M."/>
            <person name="Grubbs K.J."/>
            <person name="Santa Maria K.C."/>
            <person name="Allen S.E."/>
            <person name="Farag S."/>
            <person name="Shank E.A."/>
            <person name="Bowers A."/>
        </authorList>
    </citation>
    <scope>NUCLEOTIDE SEQUENCE [LARGE SCALE GENOMIC DNA]</scope>
    <source>
        <strain evidence="2 3">AFS021349</strain>
    </source>
</reference>
<name>A0A2A8HF70_9BACI</name>
<evidence type="ECO:0000313" key="3">
    <source>
        <dbReference type="Proteomes" id="UP000220841"/>
    </source>
</evidence>
<feature type="transmembrane region" description="Helical" evidence="1">
    <location>
        <begin position="5"/>
        <end position="21"/>
    </location>
</feature>
<dbReference type="Proteomes" id="UP000220841">
    <property type="component" value="Unassembled WGS sequence"/>
</dbReference>
<dbReference type="Pfam" id="PF17294">
    <property type="entry name" value="Lipoprotein_22"/>
    <property type="match status" value="1"/>
</dbReference>
<dbReference type="InterPro" id="IPR035253">
    <property type="entry name" value="Lipoprotein_22_bac"/>
</dbReference>
<comment type="caution">
    <text evidence="2">The sequence shown here is derived from an EMBL/GenBank/DDBJ whole genome shotgun (WGS) entry which is preliminary data.</text>
</comment>
<gene>
    <name evidence="2" type="ORF">CN585_14370</name>
</gene>
<dbReference type="AlphaFoldDB" id="A0A2A8HF70"/>
<accession>A0A2A8HF70</accession>
<keyword evidence="1" id="KW-0472">Membrane</keyword>
<protein>
    <submittedName>
        <fullName evidence="2">Uncharacterized protein</fullName>
    </submittedName>
</protein>
<dbReference type="Gene3D" id="2.40.40.60">
    <property type="match status" value="1"/>
</dbReference>
<keyword evidence="1" id="KW-1133">Transmembrane helix</keyword>
<dbReference type="RefSeq" id="WP_098226562.1">
    <property type="nucleotide sequence ID" value="NZ_NUBY01000056.1"/>
</dbReference>
<organism evidence="2 3">
    <name type="scientific">Bacillus toyonensis</name>
    <dbReference type="NCBI Taxonomy" id="155322"/>
    <lineage>
        <taxon>Bacteria</taxon>
        <taxon>Bacillati</taxon>
        <taxon>Bacillota</taxon>
        <taxon>Bacilli</taxon>
        <taxon>Bacillales</taxon>
        <taxon>Bacillaceae</taxon>
        <taxon>Bacillus</taxon>
        <taxon>Bacillus cereus group</taxon>
    </lineage>
</organism>
<sequence>MSKFFYVVGAILIIGIGYFFYQSRPNILLVSGTQEQVAKVTEEYQSKLSSSTRYTEKQLCTREFKNTDESSCKNIESIRVLNKTTAEKLLQEKMLQKTIRPRVTEPIGSLPTITKENGVLYGDNISNEGITIGNRRISVTKGGDELGIGVGQGQKTQQKLLIVEDSVYDEIPLKENTFSILRFNFINTLINQVPGIGVVEKSFSEVETIRVKANEKIHLFK</sequence>
<proteinExistence type="predicted"/>
<evidence type="ECO:0000256" key="1">
    <source>
        <dbReference type="SAM" id="Phobius"/>
    </source>
</evidence>
<evidence type="ECO:0000313" key="2">
    <source>
        <dbReference type="EMBL" id="PEQ06315.1"/>
    </source>
</evidence>